<sequence length="90" mass="10203">MNKYTFACDPVANPSSVYSDTTHEWSEDGIFEDRASVFAINRNFARPEFSVKDNGDQLETITPNIHVRYDKNRFSPSGFSIAFTSKVTLC</sequence>
<keyword evidence="2" id="KW-1185">Reference proteome</keyword>
<organism evidence="1 2">
    <name type="scientific">Claviceps aff. purpurea</name>
    <dbReference type="NCBI Taxonomy" id="1967640"/>
    <lineage>
        <taxon>Eukaryota</taxon>
        <taxon>Fungi</taxon>
        <taxon>Dikarya</taxon>
        <taxon>Ascomycota</taxon>
        <taxon>Pezizomycotina</taxon>
        <taxon>Sordariomycetes</taxon>
        <taxon>Hypocreomycetidae</taxon>
        <taxon>Hypocreales</taxon>
        <taxon>Clavicipitaceae</taxon>
        <taxon>Claviceps</taxon>
    </lineage>
</organism>
<dbReference type="AlphaFoldDB" id="A0A9P7QCP0"/>
<protein>
    <submittedName>
        <fullName evidence="1">Uncharacterized protein</fullName>
    </submittedName>
</protein>
<gene>
    <name evidence="1" type="ORF">E4U09_006281</name>
</gene>
<dbReference type="Proteomes" id="UP000707071">
    <property type="component" value="Unassembled WGS sequence"/>
</dbReference>
<dbReference type="EMBL" id="SRRH01000567">
    <property type="protein sequence ID" value="KAG6287197.1"/>
    <property type="molecule type" value="Genomic_DNA"/>
</dbReference>
<evidence type="ECO:0000313" key="2">
    <source>
        <dbReference type="Proteomes" id="UP000707071"/>
    </source>
</evidence>
<accession>A0A9P7QCP0</accession>
<proteinExistence type="predicted"/>
<evidence type="ECO:0000313" key="1">
    <source>
        <dbReference type="EMBL" id="KAG6287197.1"/>
    </source>
</evidence>
<reference evidence="1 2" key="1">
    <citation type="journal article" date="2020" name="bioRxiv">
        <title>Whole genome comparisons of ergot fungi reveals the divergence and evolution of species within the genus Claviceps are the result of varying mechanisms driving genome evolution and host range expansion.</title>
        <authorList>
            <person name="Wyka S.A."/>
            <person name="Mondo S.J."/>
            <person name="Liu M."/>
            <person name="Dettman J."/>
            <person name="Nalam V."/>
            <person name="Broders K.D."/>
        </authorList>
    </citation>
    <scope>NUCLEOTIDE SEQUENCE [LARGE SCALE GENOMIC DNA]</scope>
    <source>
        <strain evidence="1 2">Clav52</strain>
    </source>
</reference>
<comment type="caution">
    <text evidence="1">The sequence shown here is derived from an EMBL/GenBank/DDBJ whole genome shotgun (WGS) entry which is preliminary data.</text>
</comment>
<name>A0A9P7QCP0_9HYPO</name>